<evidence type="ECO:0000256" key="2">
    <source>
        <dbReference type="ARBA" id="ARBA00010617"/>
    </source>
</evidence>
<reference evidence="12 13" key="1">
    <citation type="journal article" date="2014" name="Nat. Genet.">
        <title>Genome sequence of the hot pepper provides insights into the evolution of pungency in Capsicum species.</title>
        <authorList>
            <person name="Kim S."/>
            <person name="Park M."/>
            <person name="Yeom S.I."/>
            <person name="Kim Y.M."/>
            <person name="Lee J.M."/>
            <person name="Lee H.A."/>
            <person name="Seo E."/>
            <person name="Choi J."/>
            <person name="Cheong K."/>
            <person name="Kim K.T."/>
            <person name="Jung K."/>
            <person name="Lee G.W."/>
            <person name="Oh S.K."/>
            <person name="Bae C."/>
            <person name="Kim S.B."/>
            <person name="Lee H.Y."/>
            <person name="Kim S.Y."/>
            <person name="Kim M.S."/>
            <person name="Kang B.C."/>
            <person name="Jo Y.D."/>
            <person name="Yang H.B."/>
            <person name="Jeong H.J."/>
            <person name="Kang W.H."/>
            <person name="Kwon J.K."/>
            <person name="Shin C."/>
            <person name="Lim J.Y."/>
            <person name="Park J.H."/>
            <person name="Huh J.H."/>
            <person name="Kim J.S."/>
            <person name="Kim B.D."/>
            <person name="Cohen O."/>
            <person name="Paran I."/>
            <person name="Suh M.C."/>
            <person name="Lee S.B."/>
            <person name="Kim Y.K."/>
            <person name="Shin Y."/>
            <person name="Noh S.J."/>
            <person name="Park J."/>
            <person name="Seo Y.S."/>
            <person name="Kwon S.Y."/>
            <person name="Kim H.A."/>
            <person name="Park J.M."/>
            <person name="Kim H.J."/>
            <person name="Choi S.B."/>
            <person name="Bosland P.W."/>
            <person name="Reeves G."/>
            <person name="Jo S.H."/>
            <person name="Lee B.W."/>
            <person name="Cho H.T."/>
            <person name="Choi H.S."/>
            <person name="Lee M.S."/>
            <person name="Yu Y."/>
            <person name="Do Choi Y."/>
            <person name="Park B.S."/>
            <person name="van Deynze A."/>
            <person name="Ashrafi H."/>
            <person name="Hill T."/>
            <person name="Kim W.T."/>
            <person name="Pai H.S."/>
            <person name="Ahn H.K."/>
            <person name="Yeam I."/>
            <person name="Giovannoni J.J."/>
            <person name="Rose J.K."/>
            <person name="Sorensen I."/>
            <person name="Lee S.J."/>
            <person name="Kim R.W."/>
            <person name="Choi I.Y."/>
            <person name="Choi B.S."/>
            <person name="Lim J.S."/>
            <person name="Lee Y.H."/>
            <person name="Choi D."/>
        </authorList>
    </citation>
    <scope>NUCLEOTIDE SEQUENCE [LARGE SCALE GENOMIC DNA]</scope>
    <source>
        <strain evidence="13">cv. CM334</strain>
    </source>
</reference>
<keyword evidence="7" id="KW-0560">Oxidoreductase</keyword>
<accession>A0A2G2Z430</accession>
<dbReference type="InterPro" id="IPR050665">
    <property type="entry name" value="Cytochrome_P450_Monooxygen"/>
</dbReference>
<dbReference type="Gramene" id="PHT76758">
    <property type="protein sequence ID" value="PHT76758"/>
    <property type="gene ID" value="T459_20280"/>
</dbReference>
<name>A0A2G2Z430_CAPAN</name>
<evidence type="ECO:0000256" key="10">
    <source>
        <dbReference type="ARBA" id="ARBA00023136"/>
    </source>
</evidence>
<dbReference type="SMR" id="A0A2G2Z430"/>
<dbReference type="GO" id="GO:0005506">
    <property type="term" value="F:iron ion binding"/>
    <property type="evidence" value="ECO:0007669"/>
    <property type="project" value="InterPro"/>
</dbReference>
<keyword evidence="4 11" id="KW-0812">Transmembrane</keyword>
<feature type="transmembrane region" description="Helical" evidence="11">
    <location>
        <begin position="6"/>
        <end position="27"/>
    </location>
</feature>
<evidence type="ECO:0000256" key="3">
    <source>
        <dbReference type="ARBA" id="ARBA00022617"/>
    </source>
</evidence>
<evidence type="ECO:0000256" key="9">
    <source>
        <dbReference type="ARBA" id="ARBA00023033"/>
    </source>
</evidence>
<keyword evidence="3" id="KW-0349">Heme</keyword>
<protein>
    <submittedName>
        <fullName evidence="12">Cytochrome</fullName>
    </submittedName>
</protein>
<evidence type="ECO:0000256" key="5">
    <source>
        <dbReference type="ARBA" id="ARBA00022723"/>
    </source>
</evidence>
<evidence type="ECO:0000313" key="13">
    <source>
        <dbReference type="Proteomes" id="UP000222542"/>
    </source>
</evidence>
<dbReference type="PANTHER" id="PTHR24282:SF191">
    <property type="entry name" value="CYTOCHROME P450"/>
    <property type="match status" value="1"/>
</dbReference>
<keyword evidence="5" id="KW-0479">Metal-binding</keyword>
<keyword evidence="13" id="KW-1185">Reference proteome</keyword>
<dbReference type="GO" id="GO:0016020">
    <property type="term" value="C:membrane"/>
    <property type="evidence" value="ECO:0007669"/>
    <property type="project" value="UniProtKB-SubCell"/>
</dbReference>
<evidence type="ECO:0000256" key="4">
    <source>
        <dbReference type="ARBA" id="ARBA00022692"/>
    </source>
</evidence>
<comment type="similarity">
    <text evidence="2">Belongs to the cytochrome P450 family.</text>
</comment>
<dbReference type="SUPFAM" id="SSF48264">
    <property type="entry name" value="Cytochrome P450"/>
    <property type="match status" value="1"/>
</dbReference>
<dbReference type="InterPro" id="IPR036396">
    <property type="entry name" value="Cyt_P450_sf"/>
</dbReference>
<evidence type="ECO:0000256" key="1">
    <source>
        <dbReference type="ARBA" id="ARBA00004370"/>
    </source>
</evidence>
<dbReference type="InterPro" id="IPR002401">
    <property type="entry name" value="Cyt_P450_E_grp-I"/>
</dbReference>
<dbReference type="GO" id="GO:0020037">
    <property type="term" value="F:heme binding"/>
    <property type="evidence" value="ECO:0007669"/>
    <property type="project" value="InterPro"/>
</dbReference>
<dbReference type="InterPro" id="IPR001128">
    <property type="entry name" value="Cyt_P450"/>
</dbReference>
<evidence type="ECO:0000256" key="8">
    <source>
        <dbReference type="ARBA" id="ARBA00023004"/>
    </source>
</evidence>
<dbReference type="EMBL" id="AYRZ02000007">
    <property type="protein sequence ID" value="PHT76758.1"/>
    <property type="molecule type" value="Genomic_DNA"/>
</dbReference>
<evidence type="ECO:0000313" key="12">
    <source>
        <dbReference type="EMBL" id="PHT76758.1"/>
    </source>
</evidence>
<gene>
    <name evidence="12" type="ORF">T459_20280</name>
</gene>
<keyword evidence="9" id="KW-0503">Monooxygenase</keyword>
<keyword evidence="6 11" id="KW-1133">Transmembrane helix</keyword>
<proteinExistence type="inferred from homology"/>
<dbReference type="GO" id="GO:0016705">
    <property type="term" value="F:oxidoreductase activity, acting on paired donors, with incorporation or reduction of molecular oxygen"/>
    <property type="evidence" value="ECO:0007669"/>
    <property type="project" value="InterPro"/>
</dbReference>
<evidence type="ECO:0000256" key="6">
    <source>
        <dbReference type="ARBA" id="ARBA00022989"/>
    </source>
</evidence>
<organism evidence="12 13">
    <name type="scientific">Capsicum annuum</name>
    <name type="common">Capsicum pepper</name>
    <dbReference type="NCBI Taxonomy" id="4072"/>
    <lineage>
        <taxon>Eukaryota</taxon>
        <taxon>Viridiplantae</taxon>
        <taxon>Streptophyta</taxon>
        <taxon>Embryophyta</taxon>
        <taxon>Tracheophyta</taxon>
        <taxon>Spermatophyta</taxon>
        <taxon>Magnoliopsida</taxon>
        <taxon>eudicotyledons</taxon>
        <taxon>Gunneridae</taxon>
        <taxon>Pentapetalae</taxon>
        <taxon>asterids</taxon>
        <taxon>lamiids</taxon>
        <taxon>Solanales</taxon>
        <taxon>Solanaceae</taxon>
        <taxon>Solanoideae</taxon>
        <taxon>Capsiceae</taxon>
        <taxon>Capsicum</taxon>
    </lineage>
</organism>
<dbReference type="Pfam" id="PF00067">
    <property type="entry name" value="p450"/>
    <property type="match status" value="1"/>
</dbReference>
<keyword evidence="8" id="KW-0408">Iron</keyword>
<dbReference type="Proteomes" id="UP000222542">
    <property type="component" value="Unassembled WGS sequence"/>
</dbReference>
<dbReference type="PRINTS" id="PR00463">
    <property type="entry name" value="EP450I"/>
</dbReference>
<dbReference type="PANTHER" id="PTHR24282">
    <property type="entry name" value="CYTOCHROME P450 FAMILY MEMBER"/>
    <property type="match status" value="1"/>
</dbReference>
<dbReference type="GO" id="GO:0004497">
    <property type="term" value="F:monooxygenase activity"/>
    <property type="evidence" value="ECO:0000318"/>
    <property type="project" value="GO_Central"/>
</dbReference>
<evidence type="ECO:0000256" key="7">
    <source>
        <dbReference type="ARBA" id="ARBA00023002"/>
    </source>
</evidence>
<reference evidence="12 13" key="2">
    <citation type="journal article" date="2017" name="Genome Biol.">
        <title>New reference genome sequences of hot pepper reveal the massive evolution of plant disease-resistance genes by retroduplication.</title>
        <authorList>
            <person name="Kim S."/>
            <person name="Park J."/>
            <person name="Yeom S.I."/>
            <person name="Kim Y.M."/>
            <person name="Seo E."/>
            <person name="Kim K.T."/>
            <person name="Kim M.S."/>
            <person name="Lee J.M."/>
            <person name="Cheong K."/>
            <person name="Shin H.S."/>
            <person name="Kim S.B."/>
            <person name="Han K."/>
            <person name="Lee J."/>
            <person name="Park M."/>
            <person name="Lee H.A."/>
            <person name="Lee H.Y."/>
            <person name="Lee Y."/>
            <person name="Oh S."/>
            <person name="Lee J.H."/>
            <person name="Choi E."/>
            <person name="Choi E."/>
            <person name="Lee S.E."/>
            <person name="Jeon J."/>
            <person name="Kim H."/>
            <person name="Choi G."/>
            <person name="Song H."/>
            <person name="Lee J."/>
            <person name="Lee S.C."/>
            <person name="Kwon J.K."/>
            <person name="Lee H.Y."/>
            <person name="Koo N."/>
            <person name="Hong Y."/>
            <person name="Kim R.W."/>
            <person name="Kang W.H."/>
            <person name="Huh J.H."/>
            <person name="Kang B.C."/>
            <person name="Yang T.J."/>
            <person name="Lee Y.H."/>
            <person name="Bennetzen J.L."/>
            <person name="Choi D."/>
        </authorList>
    </citation>
    <scope>NUCLEOTIDE SEQUENCE [LARGE SCALE GENOMIC DNA]</scope>
    <source>
        <strain evidence="13">cv. CM334</strain>
    </source>
</reference>
<dbReference type="Gene3D" id="1.20.120.990">
    <property type="entry name" value="Glycosyltransferase family 88, C-terminal domain"/>
    <property type="match status" value="1"/>
</dbReference>
<evidence type="ECO:0000256" key="11">
    <source>
        <dbReference type="SAM" id="Phobius"/>
    </source>
</evidence>
<comment type="caution">
    <text evidence="12">The sequence shown here is derived from an EMBL/GenBank/DDBJ whole genome shotgun (WGS) entry which is preliminary data.</text>
</comment>
<comment type="subcellular location">
    <subcellularLocation>
        <location evidence="1">Membrane</location>
    </subcellularLocation>
</comment>
<keyword evidence="10 11" id="KW-0472">Membrane</keyword>
<sequence length="348" mass="40099">MDSVQFIVISSCVTIVIVLLVCLWRLLNWVWFRPTKLEKLLRQQGLKGNSYGILYGDAKDLPGMVKEAMSKRMNLSDDNIAQRLVPFFLEIIKKYIEGSHKIDESPHLQQLTSDVICRTAFGSSYEEGRRIFELQKERAQHFMEAIRSVYIPGWRFLPTKRNRRMKEIERDVHASIRGIIDKRMKAMKAGEANNEDLLGILLEFNFREIEQHGDKDFGLSIEEVIQECKLFYFAGQETTSVLLVWTLILLSSHQDWQTRAREGVLQVFGSQKLDFDGLNHLKIVCILVGSVSQPSILSGCYCHYVVLKLENNCVLIVIPNTRLNTIMLSIWKHLDSHVFLIIVDSILA</sequence>
<dbReference type="OMA" id="CVTIVIV"/>
<dbReference type="AlphaFoldDB" id="A0A2G2Z430"/>